<dbReference type="AlphaFoldDB" id="A0A401RUJ8"/>
<name>A0A401RUJ8_CHIPU</name>
<gene>
    <name evidence="1" type="ORF">chiPu_0020277</name>
</gene>
<protein>
    <submittedName>
        <fullName evidence="1">Uncharacterized protein</fullName>
    </submittedName>
</protein>
<organism evidence="1 2">
    <name type="scientific">Chiloscyllium punctatum</name>
    <name type="common">Brownbanded bambooshark</name>
    <name type="synonym">Hemiscyllium punctatum</name>
    <dbReference type="NCBI Taxonomy" id="137246"/>
    <lineage>
        <taxon>Eukaryota</taxon>
        <taxon>Metazoa</taxon>
        <taxon>Chordata</taxon>
        <taxon>Craniata</taxon>
        <taxon>Vertebrata</taxon>
        <taxon>Chondrichthyes</taxon>
        <taxon>Elasmobranchii</taxon>
        <taxon>Galeomorphii</taxon>
        <taxon>Galeoidea</taxon>
        <taxon>Orectolobiformes</taxon>
        <taxon>Hemiscylliidae</taxon>
        <taxon>Chiloscyllium</taxon>
    </lineage>
</organism>
<evidence type="ECO:0000313" key="2">
    <source>
        <dbReference type="Proteomes" id="UP000287033"/>
    </source>
</evidence>
<dbReference type="Proteomes" id="UP000287033">
    <property type="component" value="Unassembled WGS sequence"/>
</dbReference>
<sequence length="111" mass="12899">MMTNNKPTSRRQDLVKHCVRDSHTKANWTSLICRYRQIRSRRDLETNLSHHGNKKHSDPASWMSIQQVAVRPRMLKAFTLNDGNEHDINIDGFCLTSGLMLDGEIDSEEYQ</sequence>
<proteinExistence type="predicted"/>
<dbReference type="EMBL" id="BEZZ01002485">
    <property type="protein sequence ID" value="GCC21802.1"/>
    <property type="molecule type" value="Genomic_DNA"/>
</dbReference>
<comment type="caution">
    <text evidence="1">The sequence shown here is derived from an EMBL/GenBank/DDBJ whole genome shotgun (WGS) entry which is preliminary data.</text>
</comment>
<reference evidence="1 2" key="1">
    <citation type="journal article" date="2018" name="Nat. Ecol. Evol.">
        <title>Shark genomes provide insights into elasmobranch evolution and the origin of vertebrates.</title>
        <authorList>
            <person name="Hara Y"/>
            <person name="Yamaguchi K"/>
            <person name="Onimaru K"/>
            <person name="Kadota M"/>
            <person name="Koyanagi M"/>
            <person name="Keeley SD"/>
            <person name="Tatsumi K"/>
            <person name="Tanaka K"/>
            <person name="Motone F"/>
            <person name="Kageyama Y"/>
            <person name="Nozu R"/>
            <person name="Adachi N"/>
            <person name="Nishimura O"/>
            <person name="Nakagawa R"/>
            <person name="Tanegashima C"/>
            <person name="Kiyatake I"/>
            <person name="Matsumoto R"/>
            <person name="Murakumo K"/>
            <person name="Nishida K"/>
            <person name="Terakita A"/>
            <person name="Kuratani S"/>
            <person name="Sato K"/>
            <person name="Hyodo S Kuraku.S."/>
        </authorList>
    </citation>
    <scope>NUCLEOTIDE SEQUENCE [LARGE SCALE GENOMIC DNA]</scope>
</reference>
<keyword evidence="2" id="KW-1185">Reference proteome</keyword>
<accession>A0A401RUJ8</accession>
<evidence type="ECO:0000313" key="1">
    <source>
        <dbReference type="EMBL" id="GCC21802.1"/>
    </source>
</evidence>